<dbReference type="STRING" id="573061.Clocel_1999"/>
<evidence type="ECO:0000256" key="5">
    <source>
        <dbReference type="ARBA" id="ARBA00022692"/>
    </source>
</evidence>
<keyword evidence="4" id="KW-0762">Sugar transport</keyword>
<dbReference type="InterPro" id="IPR004684">
    <property type="entry name" value="2keto-3dGluconate_permease"/>
</dbReference>
<dbReference type="Pfam" id="PF03812">
    <property type="entry name" value="KdgT"/>
    <property type="match status" value="1"/>
</dbReference>
<dbReference type="KEGG" id="ccb:Clocel_1999"/>
<evidence type="ECO:0000256" key="3">
    <source>
        <dbReference type="ARBA" id="ARBA00022475"/>
    </source>
</evidence>
<feature type="transmembrane region" description="Helical" evidence="9">
    <location>
        <begin position="78"/>
        <end position="98"/>
    </location>
</feature>
<keyword evidence="11" id="KW-1185">Reference proteome</keyword>
<feature type="transmembrane region" description="Helical" evidence="9">
    <location>
        <begin position="136"/>
        <end position="157"/>
    </location>
</feature>
<evidence type="ECO:0000256" key="1">
    <source>
        <dbReference type="ARBA" id="ARBA00006430"/>
    </source>
</evidence>
<sequence>MQIPIFKTMKKVPGGLMVIPLFIGIAINTCFPYVLDIGGFTTELFKKGAQPLIGLLLCCMGSQICIKSSKLSVAKGGVYVISKFVVGFIIAIAVGKIWGREGVFGITPMVLMSAFSSINIGLYASLTDQFGDKDDVAAGALIALTGGAFFTMVALGTSGLADIPILSMIAVIVPVIVGFILGNLDNDMRKFLGSGQNLLIPFYAFSLGANMKFSDIIKAGFSGVVISIAVVIITGFIGYFLSGIFGPKKAVGASIGNTAGNQLATPLAIVAADSTLEPYLVLATAQIGTAIIITSILCPLLVRYLDKNNRKIEKVF</sequence>
<evidence type="ECO:0000256" key="9">
    <source>
        <dbReference type="SAM" id="Phobius"/>
    </source>
</evidence>
<evidence type="ECO:0000256" key="2">
    <source>
        <dbReference type="ARBA" id="ARBA00022448"/>
    </source>
</evidence>
<dbReference type="OrthoDB" id="2833at2"/>
<feature type="transmembrane region" description="Helical" evidence="9">
    <location>
        <begin position="279"/>
        <end position="302"/>
    </location>
</feature>
<feature type="transmembrane region" description="Helical" evidence="9">
    <location>
        <begin position="219"/>
        <end position="241"/>
    </location>
</feature>
<feature type="transmembrane region" description="Helical" evidence="9">
    <location>
        <begin position="47"/>
        <end position="66"/>
    </location>
</feature>
<dbReference type="Proteomes" id="UP000002730">
    <property type="component" value="Chromosome"/>
</dbReference>
<evidence type="ECO:0000256" key="7">
    <source>
        <dbReference type="ARBA" id="ARBA00022989"/>
    </source>
</evidence>
<keyword evidence="6" id="KW-0769">Symport</keyword>
<accession>D9SM12</accession>
<protein>
    <submittedName>
        <fullName evidence="10">2-keto-3-deoxygluconate permease</fullName>
    </submittedName>
</protein>
<dbReference type="HOGENOM" id="CLU_057476_0_0_9"/>
<comment type="similarity">
    <text evidence="1">Belongs to the KdgT transporter family.</text>
</comment>
<keyword evidence="3" id="KW-1003">Cell membrane</keyword>
<proteinExistence type="inferred from homology"/>
<dbReference type="GO" id="GO:0016020">
    <property type="term" value="C:membrane"/>
    <property type="evidence" value="ECO:0007669"/>
    <property type="project" value="InterPro"/>
</dbReference>
<organism evidence="10 11">
    <name type="scientific">Clostridium cellulovorans (strain ATCC 35296 / DSM 3052 / OCM 3 / 743B)</name>
    <dbReference type="NCBI Taxonomy" id="573061"/>
    <lineage>
        <taxon>Bacteria</taxon>
        <taxon>Bacillati</taxon>
        <taxon>Bacillota</taxon>
        <taxon>Clostridia</taxon>
        <taxon>Eubacteriales</taxon>
        <taxon>Clostridiaceae</taxon>
        <taxon>Clostridium</taxon>
    </lineage>
</organism>
<evidence type="ECO:0000256" key="4">
    <source>
        <dbReference type="ARBA" id="ARBA00022597"/>
    </source>
</evidence>
<dbReference type="EMBL" id="CP002160">
    <property type="protein sequence ID" value="ADL51743.1"/>
    <property type="molecule type" value="Genomic_DNA"/>
</dbReference>
<feature type="transmembrane region" description="Helical" evidence="9">
    <location>
        <begin position="104"/>
        <end position="124"/>
    </location>
</feature>
<keyword evidence="5 9" id="KW-0812">Transmembrane</keyword>
<feature type="transmembrane region" description="Helical" evidence="9">
    <location>
        <begin position="163"/>
        <end position="184"/>
    </location>
</feature>
<dbReference type="GO" id="GO:0015649">
    <property type="term" value="F:2-keto-3-deoxygluconate:proton symporter activity"/>
    <property type="evidence" value="ECO:0007669"/>
    <property type="project" value="InterPro"/>
</dbReference>
<reference evidence="10 11" key="1">
    <citation type="submission" date="2010-08" db="EMBL/GenBank/DDBJ databases">
        <title>Complete sequence of Clostridium cellulovorans 743B.</title>
        <authorList>
            <consortium name="US DOE Joint Genome Institute"/>
            <person name="Lucas S."/>
            <person name="Copeland A."/>
            <person name="Lapidus A."/>
            <person name="Cheng J.-F."/>
            <person name="Bruce D."/>
            <person name="Goodwin L."/>
            <person name="Pitluck S."/>
            <person name="Chertkov O."/>
            <person name="Detter J.C."/>
            <person name="Han C."/>
            <person name="Tapia R."/>
            <person name="Land M."/>
            <person name="Hauser L."/>
            <person name="Chang Y.-J."/>
            <person name="Jeffries C."/>
            <person name="Kyrpides N."/>
            <person name="Ivanova N."/>
            <person name="Mikhailova N."/>
            <person name="Hemme C.L."/>
            <person name="Woyke T."/>
        </authorList>
    </citation>
    <scope>NUCLEOTIDE SEQUENCE [LARGE SCALE GENOMIC DNA]</scope>
    <source>
        <strain evidence="11">ATCC 35296 / DSM 3052 / OCM 3 / 743B</strain>
    </source>
</reference>
<keyword evidence="8 9" id="KW-0472">Membrane</keyword>
<evidence type="ECO:0000256" key="8">
    <source>
        <dbReference type="ARBA" id="ARBA00023136"/>
    </source>
</evidence>
<dbReference type="eggNOG" id="ENOG502Z7JT">
    <property type="taxonomic scope" value="Bacteria"/>
</dbReference>
<feature type="transmembrane region" description="Helical" evidence="9">
    <location>
        <begin position="12"/>
        <end position="35"/>
    </location>
</feature>
<evidence type="ECO:0000313" key="10">
    <source>
        <dbReference type="EMBL" id="ADL51743.1"/>
    </source>
</evidence>
<keyword evidence="2" id="KW-0813">Transport</keyword>
<keyword evidence="7 9" id="KW-1133">Transmembrane helix</keyword>
<name>D9SM12_CLOC7</name>
<evidence type="ECO:0000313" key="11">
    <source>
        <dbReference type="Proteomes" id="UP000002730"/>
    </source>
</evidence>
<evidence type="ECO:0000256" key="6">
    <source>
        <dbReference type="ARBA" id="ARBA00022847"/>
    </source>
</evidence>
<dbReference type="AlphaFoldDB" id="D9SM12"/>
<gene>
    <name evidence="10" type="ordered locus">Clocel_1999</name>
</gene>